<dbReference type="InterPro" id="IPR007125">
    <property type="entry name" value="H2A/H2B/H3"/>
</dbReference>
<comment type="caution">
    <text evidence="3">The sequence shown here is derived from an EMBL/GenBank/DDBJ whole genome shotgun (WGS) entry which is preliminary data.</text>
</comment>
<dbReference type="GO" id="GO:0000786">
    <property type="term" value="C:nucleosome"/>
    <property type="evidence" value="ECO:0007669"/>
    <property type="project" value="UniProtKB-KW"/>
</dbReference>
<dbReference type="GO" id="GO:0046982">
    <property type="term" value="F:protein heterodimerization activity"/>
    <property type="evidence" value="ECO:0007669"/>
    <property type="project" value="InterPro"/>
</dbReference>
<keyword evidence="1" id="KW-0544">Nucleosome core</keyword>
<dbReference type="PRINTS" id="PR00620">
    <property type="entry name" value="HISTONEH2A"/>
</dbReference>
<comment type="subcellular location">
    <subcellularLocation>
        <location evidence="1">Nucleus</location>
    </subcellularLocation>
</comment>
<dbReference type="CDD" id="cd00074">
    <property type="entry name" value="HFD_H2A"/>
    <property type="match status" value="1"/>
</dbReference>
<dbReference type="PROSITE" id="PS50166">
    <property type="entry name" value="IMPORTIN_B_NT"/>
    <property type="match status" value="1"/>
</dbReference>
<dbReference type="SUPFAM" id="SSF47113">
    <property type="entry name" value="Histone-fold"/>
    <property type="match status" value="1"/>
</dbReference>
<reference evidence="3" key="1">
    <citation type="submission" date="2021-09" db="EMBL/GenBank/DDBJ databases">
        <authorList>
            <consortium name="AG Swart"/>
            <person name="Singh M."/>
            <person name="Singh A."/>
            <person name="Seah K."/>
            <person name="Emmerich C."/>
        </authorList>
    </citation>
    <scope>NUCLEOTIDE SEQUENCE</scope>
    <source>
        <strain evidence="3">ATCC30299</strain>
    </source>
</reference>
<dbReference type="GO" id="GO:0005634">
    <property type="term" value="C:nucleus"/>
    <property type="evidence" value="ECO:0007669"/>
    <property type="project" value="UniProtKB-SubCell"/>
</dbReference>
<accession>A0AAU9KC16</accession>
<dbReference type="Proteomes" id="UP001162131">
    <property type="component" value="Unassembled WGS sequence"/>
</dbReference>
<dbReference type="InterPro" id="IPR001494">
    <property type="entry name" value="Importin-beta_N"/>
</dbReference>
<comment type="subunit">
    <text evidence="1">The nucleosome is a histone octamer containing two molecules each of H2A, H2B, H3 and H4 assembled in one H3-H4 heterotetramer and two H2A-H2B heterodimers. The octamer wraps approximately 147 bp of DNA.</text>
</comment>
<dbReference type="Pfam" id="PF00125">
    <property type="entry name" value="Histone"/>
    <property type="match status" value="1"/>
</dbReference>
<dbReference type="Gene3D" id="1.10.20.10">
    <property type="entry name" value="Histone, subunit A"/>
    <property type="match status" value="1"/>
</dbReference>
<dbReference type="EMBL" id="CAJZBQ010000062">
    <property type="protein sequence ID" value="CAG9335571.1"/>
    <property type="molecule type" value="Genomic_DNA"/>
</dbReference>
<keyword evidence="4" id="KW-1185">Reference proteome</keyword>
<feature type="domain" description="Importin N-terminal" evidence="2">
    <location>
        <begin position="26"/>
        <end position="96"/>
    </location>
</feature>
<dbReference type="InterPro" id="IPR002119">
    <property type="entry name" value="Histone_H2A"/>
</dbReference>
<dbReference type="GO" id="GO:0003677">
    <property type="term" value="F:DNA binding"/>
    <property type="evidence" value="ECO:0007669"/>
    <property type="project" value="UniProtKB-KW"/>
</dbReference>
<dbReference type="SUPFAM" id="SSF48371">
    <property type="entry name" value="ARM repeat"/>
    <property type="match status" value="1"/>
</dbReference>
<dbReference type="InterPro" id="IPR009072">
    <property type="entry name" value="Histone-fold"/>
</dbReference>
<evidence type="ECO:0000259" key="2">
    <source>
        <dbReference type="PROSITE" id="PS50166"/>
    </source>
</evidence>
<dbReference type="GO" id="GO:0031267">
    <property type="term" value="F:small GTPase binding"/>
    <property type="evidence" value="ECO:0007669"/>
    <property type="project" value="InterPro"/>
</dbReference>
<dbReference type="GO" id="GO:0006886">
    <property type="term" value="P:intracellular protein transport"/>
    <property type="evidence" value="ECO:0007669"/>
    <property type="project" value="InterPro"/>
</dbReference>
<keyword evidence="1" id="KW-0238">DNA-binding</keyword>
<dbReference type="AlphaFoldDB" id="A0AAU9KC16"/>
<evidence type="ECO:0000313" key="4">
    <source>
        <dbReference type="Proteomes" id="UP001162131"/>
    </source>
</evidence>
<comment type="similarity">
    <text evidence="1">Belongs to the histone H2A family.</text>
</comment>
<evidence type="ECO:0000313" key="3">
    <source>
        <dbReference type="EMBL" id="CAG9335571.1"/>
    </source>
</evidence>
<proteinExistence type="inferred from homology"/>
<dbReference type="InterPro" id="IPR016024">
    <property type="entry name" value="ARM-type_fold"/>
</dbReference>
<evidence type="ECO:0000256" key="1">
    <source>
        <dbReference type="RuleBase" id="RU003767"/>
    </source>
</evidence>
<keyword evidence="1" id="KW-0539">Nucleus</keyword>
<name>A0AAU9KC16_9CILI</name>
<keyword evidence="1" id="KW-0158">Chromosome</keyword>
<dbReference type="SMART" id="SM00414">
    <property type="entry name" value="H2A"/>
    <property type="match status" value="1"/>
</dbReference>
<dbReference type="PANTHER" id="PTHR23430">
    <property type="entry name" value="HISTONE H2A"/>
    <property type="match status" value="1"/>
</dbReference>
<dbReference type="GO" id="GO:0030527">
    <property type="term" value="F:structural constituent of chromatin"/>
    <property type="evidence" value="ECO:0007669"/>
    <property type="project" value="InterPro"/>
</dbReference>
<protein>
    <recommendedName>
        <fullName evidence="1">Histone H2A</fullName>
    </recommendedName>
</protein>
<organism evidence="3 4">
    <name type="scientific">Blepharisma stoltei</name>
    <dbReference type="NCBI Taxonomy" id="1481888"/>
    <lineage>
        <taxon>Eukaryota</taxon>
        <taxon>Sar</taxon>
        <taxon>Alveolata</taxon>
        <taxon>Ciliophora</taxon>
        <taxon>Postciliodesmatophora</taxon>
        <taxon>Heterotrichea</taxon>
        <taxon>Heterotrichida</taxon>
        <taxon>Blepharismidae</taxon>
        <taxon>Blepharisma</taxon>
    </lineage>
</organism>
<gene>
    <name evidence="3" type="ORF">BSTOLATCC_MIC64037</name>
</gene>
<sequence>MSKLDEKISDLLVLSIAGSQKEQKSAEAELEILSQDKKSIFTILSRLLANPDTPQILKSSAAFHLRQTIRKAIECNELDSEVRHLLFNSISAALVSQNLDTVTKGALQYSLNLVITGEWIESLKPSKEKLEENKASSVGKKSAKKSKESLQFSAQSVSKIMKKFKITKRIGSGAPVYLAAVLEFLASEMLELAGNAAKDYKKSRIVPKHIQFAIRKNKELSKLIMNKSIEENIANILERQKKDAETHEH</sequence>